<evidence type="ECO:0000313" key="1">
    <source>
        <dbReference type="EMBL" id="KAK9968341.1"/>
    </source>
</evidence>
<reference evidence="1 2" key="1">
    <citation type="submission" date="2024-05" db="EMBL/GenBank/DDBJ databases">
        <title>A high-quality chromosomal-level genome assembly of Topmouth culter (Culter alburnus).</title>
        <authorList>
            <person name="Zhao H."/>
        </authorList>
    </citation>
    <scope>NUCLEOTIDE SEQUENCE [LARGE SCALE GENOMIC DNA]</scope>
    <source>
        <strain evidence="1">CATC2023</strain>
        <tissue evidence="1">Muscle</tissue>
    </source>
</reference>
<organism evidence="1 2">
    <name type="scientific">Culter alburnus</name>
    <name type="common">Topmouth culter</name>
    <dbReference type="NCBI Taxonomy" id="194366"/>
    <lineage>
        <taxon>Eukaryota</taxon>
        <taxon>Metazoa</taxon>
        <taxon>Chordata</taxon>
        <taxon>Craniata</taxon>
        <taxon>Vertebrata</taxon>
        <taxon>Euteleostomi</taxon>
        <taxon>Actinopterygii</taxon>
        <taxon>Neopterygii</taxon>
        <taxon>Teleostei</taxon>
        <taxon>Ostariophysi</taxon>
        <taxon>Cypriniformes</taxon>
        <taxon>Xenocyprididae</taxon>
        <taxon>Xenocypridinae</taxon>
        <taxon>Culter</taxon>
    </lineage>
</organism>
<sequence length="61" mass="6624">MACHSISMPRAGPWGQAGCLSQAPRAVDYWSCGSELTAEDVASCWSAKPEALTLKHKRYLV</sequence>
<comment type="caution">
    <text evidence="1">The sequence shown here is derived from an EMBL/GenBank/DDBJ whole genome shotgun (WGS) entry which is preliminary data.</text>
</comment>
<gene>
    <name evidence="1" type="ORF">ABG768_002671</name>
</gene>
<dbReference type="EMBL" id="JAWDJR010000010">
    <property type="protein sequence ID" value="KAK9968341.1"/>
    <property type="molecule type" value="Genomic_DNA"/>
</dbReference>
<protein>
    <submittedName>
        <fullName evidence="1">Uncharacterized protein</fullName>
    </submittedName>
</protein>
<evidence type="ECO:0000313" key="2">
    <source>
        <dbReference type="Proteomes" id="UP001479290"/>
    </source>
</evidence>
<keyword evidence="2" id="KW-1185">Reference proteome</keyword>
<dbReference type="Proteomes" id="UP001479290">
    <property type="component" value="Unassembled WGS sequence"/>
</dbReference>
<proteinExistence type="predicted"/>
<name>A0AAW2A3N6_CULAL</name>
<dbReference type="AlphaFoldDB" id="A0AAW2A3N6"/>
<accession>A0AAW2A3N6</accession>
<feature type="non-terminal residue" evidence="1">
    <location>
        <position position="61"/>
    </location>
</feature>